<protein>
    <submittedName>
        <fullName evidence="2">Uncharacterized protein</fullName>
    </submittedName>
</protein>
<keyword evidence="1" id="KW-0812">Transmembrane</keyword>
<feature type="transmembrane region" description="Helical" evidence="1">
    <location>
        <begin position="62"/>
        <end position="87"/>
    </location>
</feature>
<name>A0A5C3QGU4_9AGAR</name>
<gene>
    <name evidence="2" type="ORF">BDV98DRAFT_574602</name>
</gene>
<dbReference type="EMBL" id="ML178847">
    <property type="protein sequence ID" value="TFK97513.1"/>
    <property type="molecule type" value="Genomic_DNA"/>
</dbReference>
<evidence type="ECO:0000313" key="2">
    <source>
        <dbReference type="EMBL" id="TFK97513.1"/>
    </source>
</evidence>
<evidence type="ECO:0000313" key="3">
    <source>
        <dbReference type="Proteomes" id="UP000305067"/>
    </source>
</evidence>
<accession>A0A5C3QGU4</accession>
<keyword evidence="1" id="KW-1133">Transmembrane helix</keyword>
<reference evidence="2 3" key="1">
    <citation type="journal article" date="2019" name="Nat. Ecol. Evol.">
        <title>Megaphylogeny resolves global patterns of mushroom evolution.</title>
        <authorList>
            <person name="Varga T."/>
            <person name="Krizsan K."/>
            <person name="Foldi C."/>
            <person name="Dima B."/>
            <person name="Sanchez-Garcia M."/>
            <person name="Sanchez-Ramirez S."/>
            <person name="Szollosi G.J."/>
            <person name="Szarkandi J.G."/>
            <person name="Papp V."/>
            <person name="Albert L."/>
            <person name="Andreopoulos W."/>
            <person name="Angelini C."/>
            <person name="Antonin V."/>
            <person name="Barry K.W."/>
            <person name="Bougher N.L."/>
            <person name="Buchanan P."/>
            <person name="Buyck B."/>
            <person name="Bense V."/>
            <person name="Catcheside P."/>
            <person name="Chovatia M."/>
            <person name="Cooper J."/>
            <person name="Damon W."/>
            <person name="Desjardin D."/>
            <person name="Finy P."/>
            <person name="Geml J."/>
            <person name="Haridas S."/>
            <person name="Hughes K."/>
            <person name="Justo A."/>
            <person name="Karasinski D."/>
            <person name="Kautmanova I."/>
            <person name="Kiss B."/>
            <person name="Kocsube S."/>
            <person name="Kotiranta H."/>
            <person name="LaButti K.M."/>
            <person name="Lechner B.E."/>
            <person name="Liimatainen K."/>
            <person name="Lipzen A."/>
            <person name="Lukacs Z."/>
            <person name="Mihaltcheva S."/>
            <person name="Morgado L.N."/>
            <person name="Niskanen T."/>
            <person name="Noordeloos M.E."/>
            <person name="Ohm R.A."/>
            <person name="Ortiz-Santana B."/>
            <person name="Ovrebo C."/>
            <person name="Racz N."/>
            <person name="Riley R."/>
            <person name="Savchenko A."/>
            <person name="Shiryaev A."/>
            <person name="Soop K."/>
            <person name="Spirin V."/>
            <person name="Szebenyi C."/>
            <person name="Tomsovsky M."/>
            <person name="Tulloss R.E."/>
            <person name="Uehling J."/>
            <person name="Grigoriev I.V."/>
            <person name="Vagvolgyi C."/>
            <person name="Papp T."/>
            <person name="Martin F.M."/>
            <person name="Miettinen O."/>
            <person name="Hibbett D.S."/>
            <person name="Nagy L.G."/>
        </authorList>
    </citation>
    <scope>NUCLEOTIDE SEQUENCE [LARGE SCALE GENOMIC DNA]</scope>
    <source>
        <strain evidence="2 3">CBS 309.79</strain>
    </source>
</reference>
<organism evidence="2 3">
    <name type="scientific">Pterulicium gracile</name>
    <dbReference type="NCBI Taxonomy" id="1884261"/>
    <lineage>
        <taxon>Eukaryota</taxon>
        <taxon>Fungi</taxon>
        <taxon>Dikarya</taxon>
        <taxon>Basidiomycota</taxon>
        <taxon>Agaricomycotina</taxon>
        <taxon>Agaricomycetes</taxon>
        <taxon>Agaricomycetidae</taxon>
        <taxon>Agaricales</taxon>
        <taxon>Pleurotineae</taxon>
        <taxon>Pterulaceae</taxon>
        <taxon>Pterulicium</taxon>
    </lineage>
</organism>
<evidence type="ECO:0000256" key="1">
    <source>
        <dbReference type="SAM" id="Phobius"/>
    </source>
</evidence>
<dbReference type="AlphaFoldDB" id="A0A5C3QGU4"/>
<proteinExistence type="predicted"/>
<sequence>MPLATKGVGPAAFACSLAYSSREPCEALESLAPALELDMKEEDKRLLYSLWWKTDADSTARWIAAVIIISVFAGFAAAGAVHGWSTVRVSGDRSSSRMTLEIGHF</sequence>
<keyword evidence="1" id="KW-0472">Membrane</keyword>
<keyword evidence="3" id="KW-1185">Reference proteome</keyword>
<dbReference type="Proteomes" id="UP000305067">
    <property type="component" value="Unassembled WGS sequence"/>
</dbReference>